<dbReference type="PANTHER" id="PTHR45586:SF1">
    <property type="entry name" value="LIPOPOLYSACCHARIDE ASSEMBLY PROTEIN B"/>
    <property type="match status" value="1"/>
</dbReference>
<dbReference type="PROSITE" id="PS50005">
    <property type="entry name" value="TPR"/>
    <property type="match status" value="3"/>
</dbReference>
<gene>
    <name evidence="4" type="ORF">H7B67_14660</name>
</gene>
<feature type="repeat" description="TPR" evidence="3">
    <location>
        <begin position="37"/>
        <end position="70"/>
    </location>
</feature>
<reference evidence="4 5" key="1">
    <citation type="submission" date="2020-08" db="EMBL/GenBank/DDBJ databases">
        <title>Cohnella phylogeny.</title>
        <authorList>
            <person name="Dunlap C."/>
        </authorList>
    </citation>
    <scope>NUCLEOTIDE SEQUENCE [LARGE SCALE GENOMIC DNA]</scope>
    <source>
        <strain evidence="4 5">DSM 25241</strain>
    </source>
</reference>
<organism evidence="4 5">
    <name type="scientific">Cohnella thailandensis</name>
    <dbReference type="NCBI Taxonomy" id="557557"/>
    <lineage>
        <taxon>Bacteria</taxon>
        <taxon>Bacillati</taxon>
        <taxon>Bacillota</taxon>
        <taxon>Bacilli</taxon>
        <taxon>Bacillales</taxon>
        <taxon>Paenibacillaceae</taxon>
        <taxon>Cohnella</taxon>
    </lineage>
</organism>
<evidence type="ECO:0000313" key="4">
    <source>
        <dbReference type="EMBL" id="MBB6635358.1"/>
    </source>
</evidence>
<dbReference type="PANTHER" id="PTHR45586">
    <property type="entry name" value="TPR REPEAT-CONTAINING PROTEIN PA4667"/>
    <property type="match status" value="1"/>
</dbReference>
<feature type="repeat" description="TPR" evidence="3">
    <location>
        <begin position="3"/>
        <end position="36"/>
    </location>
</feature>
<evidence type="ECO:0000256" key="2">
    <source>
        <dbReference type="ARBA" id="ARBA00022803"/>
    </source>
</evidence>
<dbReference type="InterPro" id="IPR011990">
    <property type="entry name" value="TPR-like_helical_dom_sf"/>
</dbReference>
<dbReference type="SUPFAM" id="SSF48452">
    <property type="entry name" value="TPR-like"/>
    <property type="match status" value="1"/>
</dbReference>
<dbReference type="Pfam" id="PF13432">
    <property type="entry name" value="TPR_16"/>
    <property type="match status" value="1"/>
</dbReference>
<dbReference type="RefSeq" id="WP_185120594.1">
    <property type="nucleotide sequence ID" value="NZ_JACJVQ010000013.1"/>
</dbReference>
<name>A0A841SYW4_9BACL</name>
<protein>
    <submittedName>
        <fullName evidence="4">Tetratricopeptide repeat protein</fullName>
    </submittedName>
</protein>
<keyword evidence="1" id="KW-0677">Repeat</keyword>
<comment type="caution">
    <text evidence="4">The sequence shown here is derived from an EMBL/GenBank/DDBJ whole genome shotgun (WGS) entry which is preliminary data.</text>
</comment>
<feature type="repeat" description="TPR" evidence="3">
    <location>
        <begin position="118"/>
        <end position="151"/>
    </location>
</feature>
<dbReference type="Pfam" id="PF14559">
    <property type="entry name" value="TPR_19"/>
    <property type="match status" value="1"/>
</dbReference>
<dbReference type="Gene3D" id="1.25.40.10">
    <property type="entry name" value="Tetratricopeptide repeat domain"/>
    <property type="match status" value="2"/>
</dbReference>
<sequence length="182" mass="20928">MNGEECLEQAYHYILTGDFEAAEEWFRRAVEAEPDEPSYWYRASITLARSGKLEQALSYAKRSVELAPDESAYVLHLRTLEARKLSAGAKELLEQAPPDSDAAVPLLKEAVRLDPLSGEAKLLLGLAYRYSGQYRIAIETFKELIHLQPNNEEAKRILRETRTERRLLLKQTYSLNKDKKDW</sequence>
<dbReference type="InterPro" id="IPR019734">
    <property type="entry name" value="TPR_rpt"/>
</dbReference>
<evidence type="ECO:0000256" key="1">
    <source>
        <dbReference type="ARBA" id="ARBA00022737"/>
    </source>
</evidence>
<dbReference type="InterPro" id="IPR051012">
    <property type="entry name" value="CellSynth/LPSAsmb/PSIAsmb"/>
</dbReference>
<dbReference type="Proteomes" id="UP000535838">
    <property type="component" value="Unassembled WGS sequence"/>
</dbReference>
<keyword evidence="2 3" id="KW-0802">TPR repeat</keyword>
<keyword evidence="5" id="KW-1185">Reference proteome</keyword>
<dbReference type="SMART" id="SM00028">
    <property type="entry name" value="TPR"/>
    <property type="match status" value="3"/>
</dbReference>
<dbReference type="AlphaFoldDB" id="A0A841SYW4"/>
<accession>A0A841SYW4</accession>
<evidence type="ECO:0000313" key="5">
    <source>
        <dbReference type="Proteomes" id="UP000535838"/>
    </source>
</evidence>
<proteinExistence type="predicted"/>
<evidence type="ECO:0000256" key="3">
    <source>
        <dbReference type="PROSITE-ProRule" id="PRU00339"/>
    </source>
</evidence>
<dbReference type="EMBL" id="JACJVQ010000013">
    <property type="protein sequence ID" value="MBB6635358.1"/>
    <property type="molecule type" value="Genomic_DNA"/>
</dbReference>